<accession>A0A1Y6F8E1</accession>
<dbReference type="SUPFAM" id="SSF52833">
    <property type="entry name" value="Thioredoxin-like"/>
    <property type="match status" value="1"/>
</dbReference>
<evidence type="ECO:0000313" key="1">
    <source>
        <dbReference type="EMBL" id="SMQ68972.1"/>
    </source>
</evidence>
<organism evidence="1 2">
    <name type="scientific">Altererythrobacter xiamenensis</name>
    <dbReference type="NCBI Taxonomy" id="1316679"/>
    <lineage>
        <taxon>Bacteria</taxon>
        <taxon>Pseudomonadati</taxon>
        <taxon>Pseudomonadota</taxon>
        <taxon>Alphaproteobacteria</taxon>
        <taxon>Sphingomonadales</taxon>
        <taxon>Erythrobacteraceae</taxon>
        <taxon>Altererythrobacter</taxon>
    </lineage>
</organism>
<protein>
    <submittedName>
        <fullName evidence="1">(2Fe-2S) ferredoxin</fullName>
    </submittedName>
</protein>
<dbReference type="InterPro" id="IPR036249">
    <property type="entry name" value="Thioredoxin-like_sf"/>
</dbReference>
<gene>
    <name evidence="1" type="ORF">SAMN06297468_1236</name>
</gene>
<keyword evidence="2" id="KW-1185">Reference proteome</keyword>
<dbReference type="CDD" id="cd02980">
    <property type="entry name" value="TRX_Fd_family"/>
    <property type="match status" value="1"/>
</dbReference>
<dbReference type="Proteomes" id="UP000194420">
    <property type="component" value="Unassembled WGS sequence"/>
</dbReference>
<dbReference type="OrthoDB" id="9800597at2"/>
<proteinExistence type="predicted"/>
<dbReference type="AlphaFoldDB" id="A0A1Y6F8E1"/>
<dbReference type="RefSeq" id="WP_086437182.1">
    <property type="nucleotide sequence ID" value="NZ_FXWG01000002.1"/>
</dbReference>
<evidence type="ECO:0000313" key="2">
    <source>
        <dbReference type="Proteomes" id="UP000194420"/>
    </source>
</evidence>
<sequence>MSKKKGLVEAQRALAKIGGETIERHIFLCAISEKQKCCSRKEGEAAWKYLKKRMKQLGLAGPKRSDGSGGVQRTKADCLQVCAFGPIAVVWPDRVWYHSCNEDVLERILQEHVIGGQVVEDYRLTAPPETSEP</sequence>
<reference evidence="2" key="1">
    <citation type="submission" date="2017-04" db="EMBL/GenBank/DDBJ databases">
        <authorList>
            <person name="Varghese N."/>
            <person name="Submissions S."/>
        </authorList>
    </citation>
    <scope>NUCLEOTIDE SEQUENCE [LARGE SCALE GENOMIC DNA]</scope>
</reference>
<dbReference type="EMBL" id="FXWG01000002">
    <property type="protein sequence ID" value="SMQ68972.1"/>
    <property type="molecule type" value="Genomic_DNA"/>
</dbReference>
<name>A0A1Y6F8E1_9SPHN</name>
<dbReference type="Gene3D" id="3.40.30.10">
    <property type="entry name" value="Glutaredoxin"/>
    <property type="match status" value="1"/>
</dbReference>